<dbReference type="EMBL" id="CM047943">
    <property type="protein sequence ID" value="KAI9901002.1"/>
    <property type="molecule type" value="Genomic_DNA"/>
</dbReference>
<reference evidence="1" key="1">
    <citation type="submission" date="2022-10" db="EMBL/GenBank/DDBJ databases">
        <title>Complete Genome of Trichothecium roseum strain YXFP-22015, a Plant Pathogen Isolated from Citrus.</title>
        <authorList>
            <person name="Wang Y."/>
            <person name="Zhu L."/>
        </authorList>
    </citation>
    <scope>NUCLEOTIDE SEQUENCE</scope>
    <source>
        <strain evidence="1">YXFP-22015</strain>
    </source>
</reference>
<gene>
    <name evidence="1" type="ORF">N3K66_005264</name>
</gene>
<sequence length="423" mass="48088">MRNISFSEPYWQPEGPSLELQRSSVAGPFRFMNPTTALYNIKDNPRRGRRNNSIPDITDVEKQEQGKVRWNARDYRKGRHVLVLPRNAPLASRIEDSSSPRRVLIGIERMFTMFPYWDVSWLIGVCFTVGCLIFVACGLFYWLPIAFPQTAFAGSKLAGGITSLVGATLFQVGAVLLFLESYNDRAETKFGGAMEHLFVDHLRIARRSRRHRPKHMDMQTHEQMQQSASNESSSTSGQDVSLQATSTPDSREKDGDDDNPFAEREWRWWPSWHDVKTHYIFEIGFLASFSMSVGATIFYVCGIMAMPQILDSLSVGAKQGVYFFTYLFGGVLFMISAVLYILETQPNWYTPQPYKIGWHVGVFNLIGGTGWTLAASFGYCSINTEWCEYQGQLTLIWASCAFAFGSALQWYESLDKYVVVIED</sequence>
<evidence type="ECO:0000313" key="1">
    <source>
        <dbReference type="EMBL" id="KAI9901002.1"/>
    </source>
</evidence>
<comment type="caution">
    <text evidence="1">The sequence shown here is derived from an EMBL/GenBank/DDBJ whole genome shotgun (WGS) entry which is preliminary data.</text>
</comment>
<keyword evidence="2" id="KW-1185">Reference proteome</keyword>
<protein>
    <submittedName>
        <fullName evidence="1">Uncharacterized protein</fullName>
    </submittedName>
</protein>
<accession>A0ACC0V466</accession>
<dbReference type="Proteomes" id="UP001163324">
    <property type="component" value="Chromosome 4"/>
</dbReference>
<proteinExistence type="predicted"/>
<name>A0ACC0V466_9HYPO</name>
<organism evidence="1 2">
    <name type="scientific">Trichothecium roseum</name>
    <dbReference type="NCBI Taxonomy" id="47278"/>
    <lineage>
        <taxon>Eukaryota</taxon>
        <taxon>Fungi</taxon>
        <taxon>Dikarya</taxon>
        <taxon>Ascomycota</taxon>
        <taxon>Pezizomycotina</taxon>
        <taxon>Sordariomycetes</taxon>
        <taxon>Hypocreomycetidae</taxon>
        <taxon>Hypocreales</taxon>
        <taxon>Hypocreales incertae sedis</taxon>
        <taxon>Trichothecium</taxon>
    </lineage>
</organism>
<evidence type="ECO:0000313" key="2">
    <source>
        <dbReference type="Proteomes" id="UP001163324"/>
    </source>
</evidence>